<dbReference type="RefSeq" id="WP_132229960.1">
    <property type="nucleotide sequence ID" value="NZ_NRRH01000004.1"/>
</dbReference>
<accession>A0A4R4A931</accession>
<organism evidence="2 3">
    <name type="scientific">Marichromatium gracile</name>
    <name type="common">Chromatium gracile</name>
    <dbReference type="NCBI Taxonomy" id="1048"/>
    <lineage>
        <taxon>Bacteria</taxon>
        <taxon>Pseudomonadati</taxon>
        <taxon>Pseudomonadota</taxon>
        <taxon>Gammaproteobacteria</taxon>
        <taxon>Chromatiales</taxon>
        <taxon>Chromatiaceae</taxon>
        <taxon>Marichromatium</taxon>
    </lineage>
</organism>
<dbReference type="AlphaFoldDB" id="A0A4R4A931"/>
<evidence type="ECO:0000256" key="1">
    <source>
        <dbReference type="SAM" id="SignalP"/>
    </source>
</evidence>
<feature type="chain" id="PRO_5020445829" evidence="1">
    <location>
        <begin position="21"/>
        <end position="463"/>
    </location>
</feature>
<evidence type="ECO:0000313" key="2">
    <source>
        <dbReference type="EMBL" id="TCW35204.1"/>
    </source>
</evidence>
<sequence>MSARALAPLLLALAAAPIQAQEVLIIGTPETPAAVLPEPTAPIERHTLELGIDRLWTEFGAFTEGEARAATSAHFTGVVAAAWRPAPAWELRAALRLDGDAQSGADRLRALALDYDESYLRYRNPQRRVTLGTQTVLWGRVDEIPPTDRLSVQDISRFAIDELDDRRRAVPLLRWEEFGTDHKLDLVVIPAFRPAELPDDDSVWYPVDRDQGRLLGIRSDPLLAALVRGASTGDDRPGGAGAGLRFSHSLSGLDYALTVQHTRHSLPYYELDPAVRRALLDGADVASALAAGGERPTFLGRHPYTTILGGDLGVVVGGATLRLEAAWLSDVPVTTRDLRLDTVAGLDWVAGIEFYPGDADTRINLQLAGRHLLDAPPVIDWVDTLSLNGQLESEWGQGRWRGRLRFAAGLNRHDLYLNPEIAYIAREPHEFYLGAHYFDGEDGTFGDFYADDTLIATGWRVRY</sequence>
<name>A0A4R4A931_MARGR</name>
<dbReference type="Proteomes" id="UP000295247">
    <property type="component" value="Unassembled WGS sequence"/>
</dbReference>
<reference evidence="2 3" key="1">
    <citation type="submission" date="2019-03" db="EMBL/GenBank/DDBJ databases">
        <title>Genomic Encyclopedia of Type Strains, Phase IV (KMG-IV): sequencing the most valuable type-strain genomes for metagenomic binning, comparative biology and taxonomic classification.</title>
        <authorList>
            <person name="Goeker M."/>
        </authorList>
    </citation>
    <scope>NUCLEOTIDE SEQUENCE [LARGE SCALE GENOMIC DNA]</scope>
    <source>
        <strain evidence="2 3">DSM 203</strain>
    </source>
</reference>
<comment type="caution">
    <text evidence="2">The sequence shown here is derived from an EMBL/GenBank/DDBJ whole genome shotgun (WGS) entry which is preliminary data.</text>
</comment>
<proteinExistence type="predicted"/>
<dbReference type="EMBL" id="SMDC01000007">
    <property type="protein sequence ID" value="TCW35204.1"/>
    <property type="molecule type" value="Genomic_DNA"/>
</dbReference>
<evidence type="ECO:0000313" key="3">
    <source>
        <dbReference type="Proteomes" id="UP000295247"/>
    </source>
</evidence>
<protein>
    <submittedName>
        <fullName evidence="2">Uncharacterized protein</fullName>
    </submittedName>
</protein>
<gene>
    <name evidence="2" type="ORF">EDC29_107147</name>
</gene>
<keyword evidence="1" id="KW-0732">Signal</keyword>
<feature type="signal peptide" evidence="1">
    <location>
        <begin position="1"/>
        <end position="20"/>
    </location>
</feature>